<dbReference type="SUPFAM" id="SSF48208">
    <property type="entry name" value="Six-hairpin glycosidases"/>
    <property type="match status" value="1"/>
</dbReference>
<comment type="caution">
    <text evidence="2">The sequence shown here is derived from an EMBL/GenBank/DDBJ whole genome shotgun (WGS) entry which is preliminary data.</text>
</comment>
<dbReference type="Pfam" id="PF22422">
    <property type="entry name" value="MGH1-like_GH"/>
    <property type="match status" value="2"/>
</dbReference>
<name>A0A1F6CBJ4_HANXR</name>
<dbReference type="InterPro" id="IPR054491">
    <property type="entry name" value="MGH1-like_GH"/>
</dbReference>
<accession>A0A1F6CBJ4</accession>
<organism evidence="2 3">
    <name type="scientific">Handelsmanbacteria sp. (strain RIFCSPLOWO2_12_FULL_64_10)</name>
    <dbReference type="NCBI Taxonomy" id="1817868"/>
    <lineage>
        <taxon>Bacteria</taxon>
        <taxon>Candidatus Handelsmaniibacteriota</taxon>
    </lineage>
</organism>
<dbReference type="EMBL" id="MFKF01000307">
    <property type="protein sequence ID" value="OGG46509.1"/>
    <property type="molecule type" value="Genomic_DNA"/>
</dbReference>
<dbReference type="InterPro" id="IPR004888">
    <property type="entry name" value="Glycoside_hydrolase_63"/>
</dbReference>
<gene>
    <name evidence="2" type="ORF">A3F84_19690</name>
</gene>
<evidence type="ECO:0000259" key="1">
    <source>
        <dbReference type="Pfam" id="PF22422"/>
    </source>
</evidence>
<evidence type="ECO:0000313" key="2">
    <source>
        <dbReference type="EMBL" id="OGG46509.1"/>
    </source>
</evidence>
<dbReference type="AlphaFoldDB" id="A0A1F6CBJ4"/>
<dbReference type="PANTHER" id="PTHR10412">
    <property type="entry name" value="MANNOSYL-OLIGOSACCHARIDE GLUCOSIDASE"/>
    <property type="match status" value="1"/>
</dbReference>
<proteinExistence type="predicted"/>
<dbReference type="GO" id="GO:0009311">
    <property type="term" value="P:oligosaccharide metabolic process"/>
    <property type="evidence" value="ECO:0007669"/>
    <property type="project" value="InterPro"/>
</dbReference>
<protein>
    <submittedName>
        <fullName evidence="2">Glucosidase</fullName>
    </submittedName>
</protein>
<reference evidence="2 3" key="1">
    <citation type="journal article" date="2016" name="Nat. Commun.">
        <title>Thousands of microbial genomes shed light on interconnected biogeochemical processes in an aquifer system.</title>
        <authorList>
            <person name="Anantharaman K."/>
            <person name="Brown C.T."/>
            <person name="Hug L.A."/>
            <person name="Sharon I."/>
            <person name="Castelle C.J."/>
            <person name="Probst A.J."/>
            <person name="Thomas B.C."/>
            <person name="Singh A."/>
            <person name="Wilkins M.J."/>
            <person name="Karaoz U."/>
            <person name="Brodie E.L."/>
            <person name="Williams K.H."/>
            <person name="Hubbard S.S."/>
            <person name="Banfield J.F."/>
        </authorList>
    </citation>
    <scope>NUCLEOTIDE SEQUENCE [LARGE SCALE GENOMIC DNA]</scope>
    <source>
        <strain evidence="3">RIFCSPLOWO2_12_FULL_64_10</strain>
    </source>
</reference>
<evidence type="ECO:0000313" key="3">
    <source>
        <dbReference type="Proteomes" id="UP000178606"/>
    </source>
</evidence>
<feature type="domain" description="Mannosylglycerate hydrolase MGH1-like glycoside hydrolase" evidence="1">
    <location>
        <begin position="705"/>
        <end position="871"/>
    </location>
</feature>
<dbReference type="GO" id="GO:0004573">
    <property type="term" value="F:Glc3Man9GlcNAc2 oligosaccharide glucosidase activity"/>
    <property type="evidence" value="ECO:0007669"/>
    <property type="project" value="InterPro"/>
</dbReference>
<feature type="domain" description="Mannosylglycerate hydrolase MGH1-like glycoside hydrolase" evidence="1">
    <location>
        <begin position="427"/>
        <end position="532"/>
    </location>
</feature>
<sequence length="888" mass="102518">MYRPKTAEHRRLADSEARRADWKQWGPYLSERAWGTVREDYSATGEAWDYFPHDHARSRAYRWNEDGLAGFCNRFQNICLGIALWNERDPILKERLFGLTGPEGNHGEDVKEYYFYLDGTPTHAYMKMLYKYPQVEFPYARLVGENRRRGRDAQEFELIDALREAFGESRYFDVFVEYAKADQEDILCRISAVNRGPDPAPIHILPHLWYRNTWSWGHNPERPEMCGRDARAVYTQHRHLGARWWYVASDDGQAPALLFTENDTNAERLFNAPNATPYVKDGIHEAVVHGRADRVNPERKGTKVAAHFKAVVAPGETFTVRVRFTDIPQDDPFGRVDATFKRRIREADEFYAAVQRPGLSEDERRVQRQAFAGLLWSKQFYHYSVELWLRGDSGQPPPPDSRRRGRNADWAHFYSLDVLSMPDKWEYPWFAAWDLAFHCVALAMVDPEWAKRQLILLLREWYTHPSGQIPAYEWAFGDVNPPVQAWAAWQVYQITREITGKADTIFLEGVFHKLLLNFTWWVNRKDHDGNNVFQGGFLGLDNIGVFDRSAPLPTGGHLEQADGTAWMAMYCLNMLTIALELARTRPAYEDTATKFFEHFIFIAHAVYRAGDHGVSLWDEADGFFYNVLHAPGDTFIPMKVRSFVGLIPLFAVEALEPELLERLPRFRRRMEWFLHYRPNLANSVASLTEKGAHGHHQLAIVGRERLGRILSRAFDPAEFYSDYGLRSLSRHHADHPYEFRVNHQTYSVRYEPAESQTGLFGGNSNWRGPVWFPLNYLMIEALRKYHHHYGDSFTVESPRGSGSGLTLDAAADELSQRLVRIFLRDEASGGRRPVFGGEAYFQTDPHWRDCVPFYEYFHGDNGAGLGASHQTGWTALVARLIQECGEKG</sequence>
<dbReference type="Gene3D" id="1.50.10.10">
    <property type="match status" value="2"/>
</dbReference>
<dbReference type="PANTHER" id="PTHR10412:SF10">
    <property type="entry name" value="GLYCOSYL HYDROLASE FAMILY 63 C-TERMINAL DOMAIN-CONTAINING PROTEIN"/>
    <property type="match status" value="1"/>
</dbReference>
<dbReference type="Proteomes" id="UP000178606">
    <property type="component" value="Unassembled WGS sequence"/>
</dbReference>
<dbReference type="InterPro" id="IPR008928">
    <property type="entry name" value="6-hairpin_glycosidase_sf"/>
</dbReference>
<dbReference type="InterPro" id="IPR012341">
    <property type="entry name" value="6hp_glycosidase-like_sf"/>
</dbReference>